<dbReference type="Proteomes" id="UP001359781">
    <property type="component" value="Unassembled WGS sequence"/>
</dbReference>
<gene>
    <name evidence="1" type="ORF">V5S96_00105</name>
</gene>
<sequence>MNIIQNSGARVYLEGVDVNRLHARYRYPDSPHEIVLWRILECVNDHCARQDEKCRVIADMIPQKNNVNAAIRGRAMSGMLGCGYRDLSCVEGDINFVDSRASWGVQAADMSVYVLRRHREETSASKAAWRATARLVAALGPALVHQRTWLP</sequence>
<name>A0ABU8NUU8_9CORY</name>
<evidence type="ECO:0000313" key="1">
    <source>
        <dbReference type="EMBL" id="MEJ4098775.1"/>
    </source>
</evidence>
<evidence type="ECO:0000313" key="2">
    <source>
        <dbReference type="Proteomes" id="UP001359781"/>
    </source>
</evidence>
<dbReference type="EMBL" id="JBAHVJ010000001">
    <property type="protein sequence ID" value="MEJ4098775.1"/>
    <property type="molecule type" value="Genomic_DNA"/>
</dbReference>
<organism evidence="1 2">
    <name type="scientific">Corynebacterium mastitidis</name>
    <dbReference type="NCBI Taxonomy" id="161890"/>
    <lineage>
        <taxon>Bacteria</taxon>
        <taxon>Bacillati</taxon>
        <taxon>Actinomycetota</taxon>
        <taxon>Actinomycetes</taxon>
        <taxon>Mycobacteriales</taxon>
        <taxon>Corynebacteriaceae</taxon>
        <taxon>Corynebacterium</taxon>
    </lineage>
</organism>
<accession>A0ABU8NUU8</accession>
<dbReference type="RefSeq" id="WP_337891347.1">
    <property type="nucleotide sequence ID" value="NZ_JBAHVJ010000001.1"/>
</dbReference>
<proteinExistence type="predicted"/>
<dbReference type="InterPro" id="IPR024524">
    <property type="entry name" value="DUF3800"/>
</dbReference>
<protein>
    <submittedName>
        <fullName evidence="1">DUF3800 domain-containing protein</fullName>
    </submittedName>
</protein>
<comment type="caution">
    <text evidence="1">The sequence shown here is derived from an EMBL/GenBank/DDBJ whole genome shotgun (WGS) entry which is preliminary data.</text>
</comment>
<dbReference type="Pfam" id="PF12686">
    <property type="entry name" value="DUF3800"/>
    <property type="match status" value="1"/>
</dbReference>
<reference evidence="1 2" key="1">
    <citation type="submission" date="2024-02" db="EMBL/GenBank/DDBJ databases">
        <title>Whole genome sequencing and characterization of Corynebacterium isolated from the ocular surface of dry eye disease sufferers.</title>
        <authorList>
            <person name="Naqvi M."/>
        </authorList>
    </citation>
    <scope>NUCLEOTIDE SEQUENCE [LARGE SCALE GENOMIC DNA]</scope>
    <source>
        <strain evidence="1 2">PCRF</strain>
    </source>
</reference>
<keyword evidence="2" id="KW-1185">Reference proteome</keyword>